<dbReference type="Gene3D" id="2.60.200.40">
    <property type="match status" value="1"/>
</dbReference>
<proteinExistence type="inferred from homology"/>
<evidence type="ECO:0000259" key="9">
    <source>
        <dbReference type="PROSITE" id="PS50146"/>
    </source>
</evidence>
<evidence type="ECO:0000256" key="7">
    <source>
        <dbReference type="ARBA" id="ARBA00023209"/>
    </source>
</evidence>
<dbReference type="OrthoDB" id="142078at2"/>
<evidence type="ECO:0000256" key="4">
    <source>
        <dbReference type="ARBA" id="ARBA00022741"/>
    </source>
</evidence>
<evidence type="ECO:0000256" key="3">
    <source>
        <dbReference type="ARBA" id="ARBA00022679"/>
    </source>
</evidence>
<keyword evidence="5 10" id="KW-0418">Kinase</keyword>
<accession>A0A4Y4D9E2</accession>
<dbReference type="InterPro" id="IPR001206">
    <property type="entry name" value="Diacylglycerol_kinase_cat_dom"/>
</dbReference>
<gene>
    <name evidence="10" type="ORF">KVA01_15350</name>
</gene>
<dbReference type="Proteomes" id="UP000315730">
    <property type="component" value="Unassembled WGS sequence"/>
</dbReference>
<dbReference type="AlphaFoldDB" id="A0A4Y4D9E2"/>
<dbReference type="InterPro" id="IPR017438">
    <property type="entry name" value="ATP-NAD_kinase_N"/>
</dbReference>
<dbReference type="PANTHER" id="PTHR12358:SF106">
    <property type="entry name" value="LIPID KINASE YEGS"/>
    <property type="match status" value="1"/>
</dbReference>
<dbReference type="SUPFAM" id="SSF111331">
    <property type="entry name" value="NAD kinase/diacylglycerol kinase-like"/>
    <property type="match status" value="1"/>
</dbReference>
<keyword evidence="7" id="KW-0444">Lipid biosynthesis</keyword>
<dbReference type="GO" id="GO:0005524">
    <property type="term" value="F:ATP binding"/>
    <property type="evidence" value="ECO:0007669"/>
    <property type="project" value="UniProtKB-KW"/>
</dbReference>
<dbReference type="RefSeq" id="WP_068469602.1">
    <property type="nucleotide sequence ID" value="NZ_BJNW01000012.1"/>
</dbReference>
<feature type="domain" description="DAGKc" evidence="9">
    <location>
        <begin position="4"/>
        <end position="144"/>
    </location>
</feature>
<dbReference type="GO" id="GO:0008654">
    <property type="term" value="P:phospholipid biosynthetic process"/>
    <property type="evidence" value="ECO:0007669"/>
    <property type="project" value="UniProtKB-KW"/>
</dbReference>
<name>A0A4Y4D9E2_KOCVA</name>
<keyword evidence="3" id="KW-0808">Transferase</keyword>
<dbReference type="PANTHER" id="PTHR12358">
    <property type="entry name" value="SPHINGOSINE KINASE"/>
    <property type="match status" value="1"/>
</dbReference>
<evidence type="ECO:0000256" key="8">
    <source>
        <dbReference type="ARBA" id="ARBA00023264"/>
    </source>
</evidence>
<organism evidence="10 11">
    <name type="scientific">Kocuria varians</name>
    <name type="common">Micrococcus varians</name>
    <dbReference type="NCBI Taxonomy" id="1272"/>
    <lineage>
        <taxon>Bacteria</taxon>
        <taxon>Bacillati</taxon>
        <taxon>Actinomycetota</taxon>
        <taxon>Actinomycetes</taxon>
        <taxon>Micrococcales</taxon>
        <taxon>Micrococcaceae</taxon>
        <taxon>Kocuria</taxon>
    </lineage>
</organism>
<dbReference type="STRING" id="1272.GCA_900014985_01533"/>
<keyword evidence="7" id="KW-0594">Phospholipid biosynthesis</keyword>
<dbReference type="GO" id="GO:0004143">
    <property type="term" value="F:ATP-dependent diacylglycerol kinase activity"/>
    <property type="evidence" value="ECO:0007669"/>
    <property type="project" value="TreeGrafter"/>
</dbReference>
<evidence type="ECO:0000256" key="6">
    <source>
        <dbReference type="ARBA" id="ARBA00022840"/>
    </source>
</evidence>
<dbReference type="InterPro" id="IPR045540">
    <property type="entry name" value="YegS/DAGK_C"/>
</dbReference>
<dbReference type="Pfam" id="PF19279">
    <property type="entry name" value="YegS_C"/>
    <property type="match status" value="1"/>
</dbReference>
<dbReference type="Pfam" id="PF00781">
    <property type="entry name" value="DAGK_cat"/>
    <property type="match status" value="1"/>
</dbReference>
<comment type="caution">
    <text evidence="10">The sequence shown here is derived from an EMBL/GenBank/DDBJ whole genome shotgun (WGS) entry which is preliminary data.</text>
</comment>
<evidence type="ECO:0000313" key="10">
    <source>
        <dbReference type="EMBL" id="GEC99380.1"/>
    </source>
</evidence>
<keyword evidence="6" id="KW-0067">ATP-binding</keyword>
<evidence type="ECO:0000256" key="5">
    <source>
        <dbReference type="ARBA" id="ARBA00022777"/>
    </source>
</evidence>
<evidence type="ECO:0000256" key="1">
    <source>
        <dbReference type="ARBA" id="ARBA00001946"/>
    </source>
</evidence>
<sequence>MSADQPREVLLVHHGGSRPGRTACERASGVIRAAGLQPVPVSAATPEQLTRDLTDLLRSRSTSIAAVVAVGGDGMAHLVLQCLETMRLQGVEFPFGLVPAGSGNDLARYRGVPVGDVERATGRMLRGLESAPRTMDLIHVRCADGTEHVCATAVCLGLDARVNARANTWPRVRASAKYLVALALEAVSMRARRYDLTWTAPNGMLHVIDTNLSFLVLANTSSIGGGLTILPDADAEDGVLDLFAVSDVGPASLAVLFPRLFVGKHLSLPQVAVEPSVSATASLHGAPPTAREPEAAAYGDGERLGPLPVSVEVLPAAVQVLF</sequence>
<keyword evidence="11" id="KW-1185">Reference proteome</keyword>
<keyword evidence="7" id="KW-0443">Lipid metabolism</keyword>
<reference evidence="10 11" key="1">
    <citation type="submission" date="2019-06" db="EMBL/GenBank/DDBJ databases">
        <title>Whole genome shotgun sequence of Kocuria varians NBRC 15358.</title>
        <authorList>
            <person name="Hosoyama A."/>
            <person name="Uohara A."/>
            <person name="Ohji S."/>
            <person name="Ichikawa N."/>
        </authorList>
    </citation>
    <scope>NUCLEOTIDE SEQUENCE [LARGE SCALE GENOMIC DNA]</scope>
    <source>
        <strain evidence="10 11">NBRC 15358</strain>
    </source>
</reference>
<keyword evidence="4" id="KW-0547">Nucleotide-binding</keyword>
<dbReference type="EMBL" id="BJNW01000012">
    <property type="protein sequence ID" value="GEC99380.1"/>
    <property type="molecule type" value="Genomic_DNA"/>
</dbReference>
<dbReference type="GO" id="GO:0005886">
    <property type="term" value="C:plasma membrane"/>
    <property type="evidence" value="ECO:0007669"/>
    <property type="project" value="TreeGrafter"/>
</dbReference>
<dbReference type="InterPro" id="IPR050187">
    <property type="entry name" value="Lipid_Phosphate_FormReg"/>
</dbReference>
<comment type="cofactor">
    <cofactor evidence="1">
        <name>Mg(2+)</name>
        <dbReference type="ChEBI" id="CHEBI:18420"/>
    </cofactor>
</comment>
<comment type="similarity">
    <text evidence="2">Belongs to the diacylglycerol/lipid kinase family.</text>
</comment>
<evidence type="ECO:0000313" key="11">
    <source>
        <dbReference type="Proteomes" id="UP000315730"/>
    </source>
</evidence>
<dbReference type="Gene3D" id="3.40.50.10330">
    <property type="entry name" value="Probable inorganic polyphosphate/atp-NAD kinase, domain 1"/>
    <property type="match status" value="1"/>
</dbReference>
<dbReference type="InterPro" id="IPR016064">
    <property type="entry name" value="NAD/diacylglycerol_kinase_sf"/>
</dbReference>
<dbReference type="PROSITE" id="PS50146">
    <property type="entry name" value="DAGK"/>
    <property type="match status" value="1"/>
</dbReference>
<keyword evidence="8" id="KW-1208">Phospholipid metabolism</keyword>
<protein>
    <submittedName>
        <fullName evidence="10">Diacylglycerol kinase</fullName>
    </submittedName>
</protein>
<evidence type="ECO:0000256" key="2">
    <source>
        <dbReference type="ARBA" id="ARBA00005983"/>
    </source>
</evidence>